<reference evidence="2 3" key="1">
    <citation type="submission" date="2019-12" db="EMBL/GenBank/DDBJ databases">
        <title>Genomic-based taxomic classification of the family Erythrobacteraceae.</title>
        <authorList>
            <person name="Xu L."/>
        </authorList>
    </citation>
    <scope>NUCLEOTIDE SEQUENCE [LARGE SCALE GENOMIC DNA]</scope>
    <source>
        <strain evidence="2 3">JCM 16339</strain>
    </source>
</reference>
<organism evidence="2 3">
    <name type="scientific">Alteraurantiacibacter aestuarii</name>
    <dbReference type="NCBI Taxonomy" id="650004"/>
    <lineage>
        <taxon>Bacteria</taxon>
        <taxon>Pseudomonadati</taxon>
        <taxon>Pseudomonadota</taxon>
        <taxon>Alphaproteobacteria</taxon>
        <taxon>Sphingomonadales</taxon>
        <taxon>Erythrobacteraceae</taxon>
        <taxon>Alteraurantiacibacter</taxon>
    </lineage>
</organism>
<dbReference type="RefSeq" id="WP_160591854.1">
    <property type="nucleotide sequence ID" value="NZ_BAAAFP010000001.1"/>
</dbReference>
<keyword evidence="3" id="KW-1185">Reference proteome</keyword>
<comment type="caution">
    <text evidence="2">The sequence shown here is derived from an EMBL/GenBank/DDBJ whole genome shotgun (WGS) entry which is preliminary data.</text>
</comment>
<accession>A0A844ZP13</accession>
<sequence length="271" mass="30726">MWEKIRTELEKTGTTFSDGMSSVVAKASNNSITIWRLLACVLGAALFFYWPSYFSLIFLTIVFCITLWLFLKDSSHDSRHSMEGLAAFLSCLALLLAGYWYFVDRRGIPKLNAVPIVQVWPVGDHKAFVRVELLLENVGNTDIDIAPDDDKFFLEIGQVLPVTGSDIETLTQDYHPLEKGGEPLMIIRTDRYPSRALIVGGMDLKIESGETERRYFKALIPCVDGLVASARVEVPKRLDRLQRFFEDDQRQHVWRGQSVSKIIESCSIEGE</sequence>
<feature type="transmembrane region" description="Helical" evidence="1">
    <location>
        <begin position="84"/>
        <end position="102"/>
    </location>
</feature>
<dbReference type="OrthoDB" id="9851373at2"/>
<dbReference type="Proteomes" id="UP000435243">
    <property type="component" value="Unassembled WGS sequence"/>
</dbReference>
<dbReference type="EMBL" id="WTYY01000005">
    <property type="protein sequence ID" value="MXO89082.1"/>
    <property type="molecule type" value="Genomic_DNA"/>
</dbReference>
<keyword evidence="1" id="KW-0472">Membrane</keyword>
<dbReference type="AlphaFoldDB" id="A0A844ZP13"/>
<gene>
    <name evidence="2" type="ORF">GRI32_10055</name>
</gene>
<name>A0A844ZP13_9SPHN</name>
<evidence type="ECO:0000313" key="3">
    <source>
        <dbReference type="Proteomes" id="UP000435243"/>
    </source>
</evidence>
<keyword evidence="1" id="KW-1133">Transmembrane helix</keyword>
<evidence type="ECO:0000313" key="2">
    <source>
        <dbReference type="EMBL" id="MXO89082.1"/>
    </source>
</evidence>
<feature type="transmembrane region" description="Helical" evidence="1">
    <location>
        <begin position="56"/>
        <end position="72"/>
    </location>
</feature>
<proteinExistence type="predicted"/>
<evidence type="ECO:0000256" key="1">
    <source>
        <dbReference type="SAM" id="Phobius"/>
    </source>
</evidence>
<feature type="transmembrane region" description="Helical" evidence="1">
    <location>
        <begin position="33"/>
        <end position="50"/>
    </location>
</feature>
<keyword evidence="1" id="KW-0812">Transmembrane</keyword>
<protein>
    <submittedName>
        <fullName evidence="2">Uncharacterized protein</fullName>
    </submittedName>
</protein>